<feature type="domain" description="C2H2-type" evidence="9">
    <location>
        <begin position="198"/>
        <end position="225"/>
    </location>
</feature>
<evidence type="ECO:0000313" key="11">
    <source>
        <dbReference type="EMBL" id="MBY75597.1"/>
    </source>
</evidence>
<feature type="domain" description="C2H2-type" evidence="9">
    <location>
        <begin position="170"/>
        <end position="197"/>
    </location>
</feature>
<dbReference type="SUPFAM" id="SSF57667">
    <property type="entry name" value="beta-beta-alpha zinc fingers"/>
    <property type="match status" value="4"/>
</dbReference>
<keyword evidence="5 8" id="KW-0862">Zinc</keyword>
<feature type="domain" description="C2H2-type" evidence="9">
    <location>
        <begin position="323"/>
        <end position="350"/>
    </location>
</feature>
<evidence type="ECO:0000256" key="3">
    <source>
        <dbReference type="ARBA" id="ARBA00022737"/>
    </source>
</evidence>
<dbReference type="FunFam" id="3.30.160.60:FF:000624">
    <property type="entry name" value="zinc finger protein 697"/>
    <property type="match status" value="2"/>
</dbReference>
<feature type="domain" description="C2H2-type" evidence="9">
    <location>
        <begin position="429"/>
        <end position="457"/>
    </location>
</feature>
<keyword evidence="3" id="KW-0677">Repeat</keyword>
<reference evidence="13" key="2">
    <citation type="submission" date="2025-04" db="UniProtKB">
        <authorList>
            <consortium name="RefSeq"/>
        </authorList>
    </citation>
    <scope>IDENTIFICATION</scope>
    <source>
        <tissue evidence="13">Whole body</tissue>
    </source>
</reference>
<dbReference type="PROSITE" id="PS51915">
    <property type="entry name" value="ZAD"/>
    <property type="match status" value="1"/>
</dbReference>
<evidence type="ECO:0000313" key="13">
    <source>
        <dbReference type="RefSeq" id="XP_025412355.1"/>
    </source>
</evidence>
<feature type="domain" description="C2H2-type" evidence="9">
    <location>
        <begin position="351"/>
        <end position="375"/>
    </location>
</feature>
<dbReference type="AlphaFoldDB" id="A0A2S2QCY3"/>
<evidence type="ECO:0000259" key="9">
    <source>
        <dbReference type="PROSITE" id="PS50157"/>
    </source>
</evidence>
<dbReference type="GO" id="GO:0000981">
    <property type="term" value="F:DNA-binding transcription factor activity, RNA polymerase II-specific"/>
    <property type="evidence" value="ECO:0007669"/>
    <property type="project" value="TreeGrafter"/>
</dbReference>
<dbReference type="FunFam" id="3.30.160.60:FF:000358">
    <property type="entry name" value="zinc finger protein 24"/>
    <property type="match status" value="1"/>
</dbReference>
<name>A0A2S2QCY3_9HEMI</name>
<dbReference type="SUPFAM" id="SSF57716">
    <property type="entry name" value="Glucocorticoid receptor-like (DNA-binding domain)"/>
    <property type="match status" value="1"/>
</dbReference>
<dbReference type="Pfam" id="PF00096">
    <property type="entry name" value="zf-C2H2"/>
    <property type="match status" value="7"/>
</dbReference>
<evidence type="ECO:0000313" key="12">
    <source>
        <dbReference type="Proteomes" id="UP000694846"/>
    </source>
</evidence>
<dbReference type="Proteomes" id="UP000694846">
    <property type="component" value="Unplaced"/>
</dbReference>
<evidence type="ECO:0000256" key="5">
    <source>
        <dbReference type="ARBA" id="ARBA00022833"/>
    </source>
</evidence>
<feature type="domain" description="C2H2-type" evidence="9">
    <location>
        <begin position="291"/>
        <end position="320"/>
    </location>
</feature>
<keyword evidence="6" id="KW-0539">Nucleus</keyword>
<dbReference type="GO" id="GO:0008270">
    <property type="term" value="F:zinc ion binding"/>
    <property type="evidence" value="ECO:0007669"/>
    <property type="project" value="UniProtKB-UniRule"/>
</dbReference>
<evidence type="ECO:0000256" key="8">
    <source>
        <dbReference type="PROSITE-ProRule" id="PRU01263"/>
    </source>
</evidence>
<evidence type="ECO:0000256" key="1">
    <source>
        <dbReference type="ARBA" id="ARBA00004123"/>
    </source>
</evidence>
<dbReference type="InterPro" id="IPR013087">
    <property type="entry name" value="Znf_C2H2_type"/>
</dbReference>
<protein>
    <submittedName>
        <fullName evidence="11 13">Zinc finger protein</fullName>
    </submittedName>
</protein>
<gene>
    <name evidence="11" type="primary">ZNF613</name>
    <name evidence="13" type="synonym">LOC112684861</name>
    <name evidence="11" type="ORF">g.78126</name>
</gene>
<dbReference type="SMART" id="SM00868">
    <property type="entry name" value="zf-AD"/>
    <property type="match status" value="1"/>
</dbReference>
<feature type="domain" description="ZAD" evidence="10">
    <location>
        <begin position="16"/>
        <end position="87"/>
    </location>
</feature>
<organism evidence="11">
    <name type="scientific">Sipha flava</name>
    <name type="common">yellow sugarcane aphid</name>
    <dbReference type="NCBI Taxonomy" id="143950"/>
    <lineage>
        <taxon>Eukaryota</taxon>
        <taxon>Metazoa</taxon>
        <taxon>Ecdysozoa</taxon>
        <taxon>Arthropoda</taxon>
        <taxon>Hexapoda</taxon>
        <taxon>Insecta</taxon>
        <taxon>Pterygota</taxon>
        <taxon>Neoptera</taxon>
        <taxon>Paraneoptera</taxon>
        <taxon>Hemiptera</taxon>
        <taxon>Sternorrhyncha</taxon>
        <taxon>Aphidomorpha</taxon>
        <taxon>Aphidoidea</taxon>
        <taxon>Aphididae</taxon>
        <taxon>Sipha</taxon>
    </lineage>
</organism>
<dbReference type="FunFam" id="3.30.160.60:FF:000100">
    <property type="entry name" value="Zinc finger 45-like"/>
    <property type="match status" value="1"/>
</dbReference>
<feature type="binding site" evidence="8">
    <location>
        <position position="18"/>
    </location>
    <ligand>
        <name>Zn(2+)</name>
        <dbReference type="ChEBI" id="CHEBI:29105"/>
    </ligand>
</feature>
<dbReference type="PROSITE" id="PS00028">
    <property type="entry name" value="ZINC_FINGER_C2H2_1"/>
    <property type="match status" value="7"/>
</dbReference>
<reference evidence="11" key="1">
    <citation type="submission" date="2018-04" db="EMBL/GenBank/DDBJ databases">
        <title>Transcriptome assembly of Sipha flava.</title>
        <authorList>
            <person name="Scully E.D."/>
            <person name="Geib S.M."/>
            <person name="Palmer N.A."/>
            <person name="Koch K."/>
            <person name="Bradshaw J."/>
            <person name="Heng-Moss T."/>
            <person name="Sarath G."/>
        </authorList>
    </citation>
    <scope>NUCLEOTIDE SEQUENCE</scope>
</reference>
<dbReference type="Gene3D" id="3.40.1800.20">
    <property type="match status" value="1"/>
</dbReference>
<dbReference type="Pfam" id="PF13894">
    <property type="entry name" value="zf-C2H2_4"/>
    <property type="match status" value="1"/>
</dbReference>
<evidence type="ECO:0000256" key="4">
    <source>
        <dbReference type="ARBA" id="ARBA00022771"/>
    </source>
</evidence>
<dbReference type="PANTHER" id="PTHR24394:SF29">
    <property type="entry name" value="MYONEURIN"/>
    <property type="match status" value="1"/>
</dbReference>
<feature type="binding site" evidence="8">
    <location>
        <position position="63"/>
    </location>
    <ligand>
        <name>Zn(2+)</name>
        <dbReference type="ChEBI" id="CHEBI:29105"/>
    </ligand>
</feature>
<dbReference type="Gene3D" id="3.30.160.60">
    <property type="entry name" value="Classic Zinc Finger"/>
    <property type="match status" value="7"/>
</dbReference>
<keyword evidence="2 8" id="KW-0479">Metal-binding</keyword>
<evidence type="ECO:0000256" key="7">
    <source>
        <dbReference type="PROSITE-ProRule" id="PRU00042"/>
    </source>
</evidence>
<sequence length="476" mass="54539">MDQEQQGVIYIENWNDLCRLCLRNDQPLQNLFYEESLLENVQEVTCLSFSLDDDLPHSICKSCIDQVNSYFEFRVRCKATDHWLRNEAVIQDNDHKNSVIDPEVMEDDKDLLLVEPNQYEEQLIDDPDSVDDHQIVENEIELSHCIVQTEEVMQITVNEDKTLDTNTNDHQCTICGKELLSAYTLANHMRSHIGERPYGCSVCEKFFKTKSNLNEHYRVHNPELRWMKTSSRDIPSITRVTVTSEDMLTCGRCSKVFVSLDDLTAHERVHAGGQRDRERERNGGVAAVHVFTCERCDKNFTSKSLLSAHIANNCSDAGNPNDRQCPYCGKQFRSAATLENHKRVHTREKPFTCDLCAKPFRTKGNLLEHKRVHNNSLWLIKNEPKPTGDAAVGCSVGDRRFQCTYCTKPFRTYTALLNHERVHTREKPFECTVCGKCFRTKSNLTEHMKGCHDVDSSAAGGSDEVQVFTFKTQSVS</sequence>
<dbReference type="PROSITE" id="PS50157">
    <property type="entry name" value="ZINC_FINGER_C2H2_2"/>
    <property type="match status" value="8"/>
</dbReference>
<feature type="domain" description="C2H2-type" evidence="9">
    <location>
        <begin position="401"/>
        <end position="428"/>
    </location>
</feature>
<dbReference type="Pfam" id="PF07776">
    <property type="entry name" value="zf-AD"/>
    <property type="match status" value="1"/>
</dbReference>
<dbReference type="InterPro" id="IPR012934">
    <property type="entry name" value="Znf_AD"/>
</dbReference>
<dbReference type="GO" id="GO:0005634">
    <property type="term" value="C:nucleus"/>
    <property type="evidence" value="ECO:0007669"/>
    <property type="project" value="UniProtKB-SubCell"/>
</dbReference>
<evidence type="ECO:0000256" key="6">
    <source>
        <dbReference type="ARBA" id="ARBA00023242"/>
    </source>
</evidence>
<proteinExistence type="predicted"/>
<dbReference type="EMBL" id="GGMS01006394">
    <property type="protein sequence ID" value="MBY75597.1"/>
    <property type="molecule type" value="Transcribed_RNA"/>
</dbReference>
<accession>A0A2S2QCY3</accession>
<evidence type="ECO:0000256" key="2">
    <source>
        <dbReference type="ARBA" id="ARBA00022723"/>
    </source>
</evidence>
<dbReference type="InterPro" id="IPR036236">
    <property type="entry name" value="Znf_C2H2_sf"/>
</dbReference>
<evidence type="ECO:0000259" key="10">
    <source>
        <dbReference type="PROSITE" id="PS51915"/>
    </source>
</evidence>
<keyword evidence="4 7" id="KW-0863">Zinc-finger</keyword>
<feature type="binding site" evidence="8">
    <location>
        <position position="60"/>
    </location>
    <ligand>
        <name>Zn(2+)</name>
        <dbReference type="ChEBI" id="CHEBI:29105"/>
    </ligand>
</feature>
<keyword evidence="12" id="KW-1185">Reference proteome</keyword>
<dbReference type="SMART" id="SM00355">
    <property type="entry name" value="ZnF_C2H2"/>
    <property type="match status" value="8"/>
</dbReference>
<dbReference type="GO" id="GO:0048598">
    <property type="term" value="P:embryonic morphogenesis"/>
    <property type="evidence" value="ECO:0007669"/>
    <property type="project" value="UniProtKB-ARBA"/>
</dbReference>
<dbReference type="RefSeq" id="XP_025412355.1">
    <property type="nucleotide sequence ID" value="XM_025556570.1"/>
</dbReference>
<comment type="subcellular location">
    <subcellularLocation>
        <location evidence="1">Nucleus</location>
    </subcellularLocation>
</comment>
<dbReference type="PANTHER" id="PTHR24394">
    <property type="entry name" value="ZINC FINGER PROTEIN"/>
    <property type="match status" value="1"/>
</dbReference>
<feature type="binding site" evidence="8">
    <location>
        <position position="21"/>
    </location>
    <ligand>
        <name>Zn(2+)</name>
        <dbReference type="ChEBI" id="CHEBI:29105"/>
    </ligand>
</feature>
<feature type="domain" description="C2H2-type" evidence="9">
    <location>
        <begin position="248"/>
        <end position="275"/>
    </location>
</feature>
<dbReference type="OrthoDB" id="6593092at2759"/>